<evidence type="ECO:0000313" key="11">
    <source>
        <dbReference type="Proteomes" id="UP000033725"/>
    </source>
</evidence>
<feature type="domain" description="Carbohydrate kinase FGGY C-terminal" evidence="9">
    <location>
        <begin position="259"/>
        <end position="453"/>
    </location>
</feature>
<evidence type="ECO:0000256" key="1">
    <source>
        <dbReference type="ARBA" id="ARBA00009156"/>
    </source>
</evidence>
<keyword evidence="4 10" id="KW-0418">Kinase</keyword>
<dbReference type="OrthoDB" id="9761504at2"/>
<evidence type="ECO:0000256" key="2">
    <source>
        <dbReference type="ARBA" id="ARBA00022679"/>
    </source>
</evidence>
<keyword evidence="7" id="KW-0684">Rhamnose metabolism</keyword>
<dbReference type="EC" id="2.7.1.5" evidence="10"/>
<evidence type="ECO:0000313" key="10">
    <source>
        <dbReference type="EMBL" id="KJL22118.1"/>
    </source>
</evidence>
<dbReference type="InterPro" id="IPR013449">
    <property type="entry name" value="Rhamnulokinase"/>
</dbReference>
<reference evidence="10 11" key="1">
    <citation type="submission" date="2015-02" db="EMBL/GenBank/DDBJ databases">
        <title>Draft genome sequences of ten Microbacterium spp. with emphasis on heavy metal contaminated environments.</title>
        <authorList>
            <person name="Corretto E."/>
        </authorList>
    </citation>
    <scope>NUCLEOTIDE SEQUENCE [LARGE SCALE GENOMIC DNA]</scope>
    <source>
        <strain evidence="10 11">BEL163</strain>
    </source>
</reference>
<feature type="domain" description="Carbohydrate kinase FGGY N-terminal" evidence="8">
    <location>
        <begin position="108"/>
        <end position="248"/>
    </location>
</feature>
<evidence type="ECO:0000256" key="5">
    <source>
        <dbReference type="ARBA" id="ARBA00022840"/>
    </source>
</evidence>
<dbReference type="SUPFAM" id="SSF53067">
    <property type="entry name" value="Actin-like ATPase domain"/>
    <property type="match status" value="2"/>
</dbReference>
<dbReference type="PANTHER" id="PTHR10196">
    <property type="entry name" value="SUGAR KINASE"/>
    <property type="match status" value="1"/>
</dbReference>
<dbReference type="PANTHER" id="PTHR10196:SF93">
    <property type="entry name" value="L-RHAMNULOKINASE"/>
    <property type="match status" value="1"/>
</dbReference>
<protein>
    <submittedName>
        <fullName evidence="10">Rhamnulokinase</fullName>
        <ecNumber evidence="10">2.7.1.5</ecNumber>
    </submittedName>
</protein>
<evidence type="ECO:0000256" key="3">
    <source>
        <dbReference type="ARBA" id="ARBA00022741"/>
    </source>
</evidence>
<dbReference type="Pfam" id="PF00370">
    <property type="entry name" value="FGGY_N"/>
    <property type="match status" value="1"/>
</dbReference>
<organism evidence="10 11">
    <name type="scientific">Microbacterium oxydans</name>
    <dbReference type="NCBI Taxonomy" id="82380"/>
    <lineage>
        <taxon>Bacteria</taxon>
        <taxon>Bacillati</taxon>
        <taxon>Actinomycetota</taxon>
        <taxon>Actinomycetes</taxon>
        <taxon>Micrococcales</taxon>
        <taxon>Microbacteriaceae</taxon>
        <taxon>Microbacterium</taxon>
    </lineage>
</organism>
<dbReference type="GO" id="GO:0006071">
    <property type="term" value="P:glycerol metabolic process"/>
    <property type="evidence" value="ECO:0007669"/>
    <property type="project" value="TreeGrafter"/>
</dbReference>
<dbReference type="GO" id="GO:0008993">
    <property type="term" value="F:rhamnulokinase activity"/>
    <property type="evidence" value="ECO:0007669"/>
    <property type="project" value="UniProtKB-EC"/>
</dbReference>
<comment type="caution">
    <text evidence="10">The sequence shown here is derived from an EMBL/GenBank/DDBJ whole genome shotgun (WGS) entry which is preliminary data.</text>
</comment>
<evidence type="ECO:0000259" key="8">
    <source>
        <dbReference type="Pfam" id="PF00370"/>
    </source>
</evidence>
<evidence type="ECO:0000256" key="6">
    <source>
        <dbReference type="ARBA" id="ARBA00023157"/>
    </source>
</evidence>
<comment type="similarity">
    <text evidence="1">Belongs to the FGGY kinase family.</text>
</comment>
<dbReference type="Gene3D" id="3.30.420.40">
    <property type="match status" value="2"/>
</dbReference>
<keyword evidence="6" id="KW-1015">Disulfide bond</keyword>
<dbReference type="RefSeq" id="WP_045263876.1">
    <property type="nucleotide sequence ID" value="NZ_JYIV01000026.1"/>
</dbReference>
<dbReference type="InterPro" id="IPR018484">
    <property type="entry name" value="FGGY_N"/>
</dbReference>
<gene>
    <name evidence="10" type="primary">rhaB_1</name>
    <name evidence="10" type="ORF">RN51_01997</name>
</gene>
<dbReference type="GO" id="GO:0005829">
    <property type="term" value="C:cytosol"/>
    <property type="evidence" value="ECO:0007669"/>
    <property type="project" value="TreeGrafter"/>
</dbReference>
<dbReference type="InterPro" id="IPR043129">
    <property type="entry name" value="ATPase_NBD"/>
</dbReference>
<name>A0A0F0KML5_9MICO</name>
<dbReference type="GO" id="GO:0019301">
    <property type="term" value="P:rhamnose catabolic process"/>
    <property type="evidence" value="ECO:0007669"/>
    <property type="project" value="InterPro"/>
</dbReference>
<dbReference type="GO" id="GO:0005524">
    <property type="term" value="F:ATP binding"/>
    <property type="evidence" value="ECO:0007669"/>
    <property type="project" value="UniProtKB-KW"/>
</dbReference>
<dbReference type="PATRIC" id="fig|82380.10.peg.2009"/>
<proteinExistence type="inferred from homology"/>
<evidence type="ECO:0000259" key="9">
    <source>
        <dbReference type="Pfam" id="PF02782"/>
    </source>
</evidence>
<keyword evidence="5" id="KW-0067">ATP-binding</keyword>
<dbReference type="InterPro" id="IPR018485">
    <property type="entry name" value="FGGY_C"/>
</dbReference>
<dbReference type="GO" id="GO:0004370">
    <property type="term" value="F:glycerol kinase activity"/>
    <property type="evidence" value="ECO:0007669"/>
    <property type="project" value="TreeGrafter"/>
</dbReference>
<evidence type="ECO:0000256" key="4">
    <source>
        <dbReference type="ARBA" id="ARBA00022777"/>
    </source>
</evidence>
<dbReference type="Pfam" id="PF02782">
    <property type="entry name" value="FGGY_C"/>
    <property type="match status" value="1"/>
</dbReference>
<dbReference type="EMBL" id="JYIV01000026">
    <property type="protein sequence ID" value="KJL22118.1"/>
    <property type="molecule type" value="Genomic_DNA"/>
</dbReference>
<evidence type="ECO:0000256" key="7">
    <source>
        <dbReference type="ARBA" id="ARBA00023308"/>
    </source>
</evidence>
<sequence length="482" mass="51137">MPELPLGSATFRAAAVDLGGSSGRVVSATVDGDRLRIDGVHRFRNRAFTDELGLRWDAQRLYRDALVGLTRLRREGPAFTSVGVDAWSGDYGLLGYDGLLDAPFHQRDARTERSFPIVEEILPAAEAFRVTGVTALPIMTIYQLAADRKAGRLDTVQQMLLMPDLLGRWLGAEGVAEATNVSSTGLALPRGGGWDASRIEALGLPSRIFPEVVSPGMVTGRVTEGVLAPGDATAITAVASHDTASAVIAVPARDQDFAFVSCGTWILTGVEVDDLITSDRARDAGFTNELGLDGTVRFLRIAAGLWIVNECMREWGLDGWGTRSTAARRDLLARADAAPSSGVLVDTGDPRLLRPGQMTARIAELVAESGGRMPTDRAAVVRLVLESLGAFVARQVEEAATLSGVDVRVIHLVGGGSESSILAQAIADRSGRTVTAGPSEATSMGNLLVQARAHGAVHGGLADLRRMVRASTELRNYEPAPR</sequence>
<keyword evidence="3" id="KW-0547">Nucleotide-binding</keyword>
<keyword evidence="2 10" id="KW-0808">Transferase</keyword>
<accession>A0A0F0KML5</accession>
<dbReference type="CDD" id="cd07771">
    <property type="entry name" value="ASKHA_NBD_FGGY_RhaB-like"/>
    <property type="match status" value="1"/>
</dbReference>
<dbReference type="Proteomes" id="UP000033725">
    <property type="component" value="Unassembled WGS sequence"/>
</dbReference>
<dbReference type="AlphaFoldDB" id="A0A0F0KML5"/>